<feature type="compositionally biased region" description="Polar residues" evidence="1">
    <location>
        <begin position="138"/>
        <end position="158"/>
    </location>
</feature>
<feature type="region of interest" description="Disordered" evidence="1">
    <location>
        <begin position="852"/>
        <end position="874"/>
    </location>
</feature>
<feature type="region of interest" description="Disordered" evidence="1">
    <location>
        <begin position="448"/>
        <end position="500"/>
    </location>
</feature>
<feature type="compositionally biased region" description="Basic and acidic residues" evidence="1">
    <location>
        <begin position="1"/>
        <end position="26"/>
    </location>
</feature>
<evidence type="ECO:0000259" key="2">
    <source>
        <dbReference type="SMART" id="SM01054"/>
    </source>
</evidence>
<dbReference type="Gramene" id="NC1G0179120.1">
    <property type="protein sequence ID" value="NC1G0179120.1:cds"/>
    <property type="gene ID" value="NC1G0179120"/>
</dbReference>
<dbReference type="OrthoDB" id="1304871at2759"/>
<evidence type="ECO:0000313" key="3">
    <source>
        <dbReference type="EMBL" id="VVV51431.1"/>
    </source>
</evidence>
<reference evidence="3" key="1">
    <citation type="submission" date="2019-09" db="EMBL/GenBank/DDBJ databases">
        <authorList>
            <person name="Zhang L."/>
        </authorList>
    </citation>
    <scope>NUCLEOTIDE SEQUENCE</scope>
</reference>
<feature type="compositionally biased region" description="Polar residues" evidence="1">
    <location>
        <begin position="108"/>
        <end position="120"/>
    </location>
</feature>
<evidence type="ECO:0000256" key="1">
    <source>
        <dbReference type="SAM" id="MobiDB-lite"/>
    </source>
</evidence>
<feature type="compositionally biased region" description="Basic and acidic residues" evidence="1">
    <location>
        <begin position="122"/>
        <end position="137"/>
    </location>
</feature>
<dbReference type="AlphaFoldDB" id="A0A5K0WGK2"/>
<dbReference type="SMART" id="SM01054">
    <property type="entry name" value="CaM_binding"/>
    <property type="match status" value="1"/>
</dbReference>
<name>A0A5K0WGK2_9MAGN</name>
<feature type="compositionally biased region" description="Acidic residues" evidence="1">
    <location>
        <begin position="473"/>
        <end position="483"/>
    </location>
</feature>
<feature type="region of interest" description="Disordered" evidence="1">
    <location>
        <begin position="1"/>
        <end position="163"/>
    </location>
</feature>
<organism evidence="3">
    <name type="scientific">Nymphaea colorata</name>
    <name type="common">pocket water lily</name>
    <dbReference type="NCBI Taxonomy" id="210225"/>
    <lineage>
        <taxon>Eukaryota</taxon>
        <taxon>Viridiplantae</taxon>
        <taxon>Streptophyta</taxon>
        <taxon>Embryophyta</taxon>
        <taxon>Tracheophyta</taxon>
        <taxon>Spermatophyta</taxon>
        <taxon>Magnoliopsida</taxon>
        <taxon>Nymphaeales</taxon>
        <taxon>Nymphaeaceae</taxon>
        <taxon>Nymphaea</taxon>
    </lineage>
</organism>
<feature type="compositionally biased region" description="Polar residues" evidence="1">
    <location>
        <begin position="947"/>
        <end position="965"/>
    </location>
</feature>
<protein>
    <recommendedName>
        <fullName evidence="2">Calmodulin-binding domain-containing protein</fullName>
    </recommendedName>
</protein>
<feature type="region of interest" description="Disordered" evidence="1">
    <location>
        <begin position="887"/>
        <end position="918"/>
    </location>
</feature>
<feature type="region of interest" description="Disordered" evidence="1">
    <location>
        <begin position="947"/>
        <end position="972"/>
    </location>
</feature>
<dbReference type="PANTHER" id="PTHR33923:SF2">
    <property type="entry name" value="CALMODULIN-BINDING PROTEIN-RELATED"/>
    <property type="match status" value="1"/>
</dbReference>
<sequence>MVQKKAENKVGNRAEMKNSIKLDRRTAGKSPLYEEMIARPSQSIRGGGELKKKLRRSRSLKLADWRSIGSPPKQDEDAKKKQTATRMEDRSPNYMKPTSSSDKRKENVQVSTQTQTSNRIQRARDSNYTRKKPDARGSKSTTASASKNVKQLTRSSSLKPIKPSMKATGLPLFSLQDIARSTCSSTIKDSKFPDYLDLHPGGTESEGTSIFKVCPYTYCSLNGHFHKPLPPLKHFISARRRLLKTQKSVKMKGSIPRRIKNAKEVKKKIDTGQNLVPVRSEEVFRTDMISSPRWPHSWNEEQSELLTGDWSDEFFLEIFPDWAPDLTDVESFGKCGNMEICSDDEVAEPTNEEDDAKKLSESVVVSCEKIASESEQDCVKAEETVSSRAHYEKNVSLEAEDGGNHEDRIDDSCLRDADTAAALSGASQSIDCNVALDQLSDENGSFFPEEDVTSEACGGSESDEVGLRSDTITEMEEDDEASLYDETSGSSFTDGEPEHASTPLVREAVLIYDEPDSNPFSNSTPLDFCDQTGNPLPEDSSEAIENVEIDDPAAQGDEIVIMEEDQAELIEFVELYPIELDLIASEVLEVNFPADQTDEIGTTKEEVYTEFIDFCPNVDILAAEKNEITIPKEEVQTEVMGSLHPTELEPVINESLDDNFPTSQGDEINHTNEQVQTEATAPVVQTETTVIVVELYTTEQEAMDYEDDIPNPDNRLVEGDEAFVVAEGSCELKDDHDAKEALVDVQVASDGQGCSDVQTMVEAVPDYSEDDLVADETTFPVTQNSDLAVQDVAEEIQIKVIEHPDDLETENCPPPLLVPEAKDETVTGDSNLNVIQKDIEFVQLDIVKDQNHQDATGGKHFQVESRDEVPDEENCTAKLAEIQSLGSSDSQCPCNVSSGESGDQNKPTSVDDCSKDGLQMNCDTEQQEESVWSPPKAESHFIIEKSSNTGIDGSPSNQSEVSNFESNDDIGSMNKDEKVMRPVMNAIQPPVSNYSGLKYRANPKRKVENVNEERMFNPRGPSFLPIEPDPDAEKVDLRHQMMDERKNSEEWMLDYALRQAVNKLAPARRKKVALLVEAFETVMPLPKCETRVHHSAMSFTHARTIQACS</sequence>
<proteinExistence type="predicted"/>
<feature type="compositionally biased region" description="Polar residues" evidence="1">
    <location>
        <begin position="887"/>
        <end position="908"/>
    </location>
</feature>
<dbReference type="Pfam" id="PF07839">
    <property type="entry name" value="CaM_binding"/>
    <property type="match status" value="1"/>
</dbReference>
<dbReference type="InterPro" id="IPR044681">
    <property type="entry name" value="PICBP-like"/>
</dbReference>
<feature type="domain" description="Calmodulin-binding" evidence="2">
    <location>
        <begin position="976"/>
        <end position="1084"/>
    </location>
</feature>
<accession>A0A5K0WGK2</accession>
<dbReference type="OMA" id="PTESMTC"/>
<dbReference type="EMBL" id="LR721774">
    <property type="protein sequence ID" value="VVV51431.1"/>
    <property type="molecule type" value="Genomic_DNA"/>
</dbReference>
<gene>
    <name evidence="3" type="ORF">NYM_LOCUS2821</name>
</gene>
<feature type="compositionally biased region" description="Basic and acidic residues" evidence="1">
    <location>
        <begin position="73"/>
        <end position="91"/>
    </location>
</feature>
<dbReference type="PANTHER" id="PTHR33923">
    <property type="entry name" value="CALMODULIN-BINDING PROTEIN-RELATED"/>
    <property type="match status" value="1"/>
</dbReference>
<dbReference type="InterPro" id="IPR012417">
    <property type="entry name" value="CaM-bd_dom_pln"/>
</dbReference>
<dbReference type="GO" id="GO:0005516">
    <property type="term" value="F:calmodulin binding"/>
    <property type="evidence" value="ECO:0007669"/>
    <property type="project" value="InterPro"/>
</dbReference>